<dbReference type="GO" id="GO:0006355">
    <property type="term" value="P:regulation of DNA-templated transcription"/>
    <property type="evidence" value="ECO:0007669"/>
    <property type="project" value="InterPro"/>
</dbReference>
<organism evidence="10 11">
    <name type="scientific">Candidatus Roizmanbacteria bacterium RIFCSPLOWO2_01_FULL_45_11</name>
    <dbReference type="NCBI Taxonomy" id="1802070"/>
    <lineage>
        <taxon>Bacteria</taxon>
        <taxon>Candidatus Roizmaniibacteriota</taxon>
    </lineage>
</organism>
<keyword evidence="4 7" id="KW-0238">DNA-binding</keyword>
<accession>A0A1F7JFY8</accession>
<dbReference type="SMART" id="SM00448">
    <property type="entry name" value="REC"/>
    <property type="match status" value="1"/>
</dbReference>
<evidence type="ECO:0008006" key="12">
    <source>
        <dbReference type="Google" id="ProtNLM"/>
    </source>
</evidence>
<dbReference type="CDD" id="cd00383">
    <property type="entry name" value="trans_reg_C"/>
    <property type="match status" value="1"/>
</dbReference>
<dbReference type="AlphaFoldDB" id="A0A1F7JFY8"/>
<name>A0A1F7JFY8_9BACT</name>
<evidence type="ECO:0000256" key="1">
    <source>
        <dbReference type="ARBA" id="ARBA00022553"/>
    </source>
</evidence>
<dbReference type="InterPro" id="IPR039420">
    <property type="entry name" value="WalR-like"/>
</dbReference>
<dbReference type="PANTHER" id="PTHR48111">
    <property type="entry name" value="REGULATOR OF RPOS"/>
    <property type="match status" value="1"/>
</dbReference>
<feature type="DNA-binding region" description="OmpR/PhoB-type" evidence="7">
    <location>
        <begin position="144"/>
        <end position="189"/>
    </location>
</feature>
<dbReference type="PROSITE" id="PS51755">
    <property type="entry name" value="OMPR_PHOB"/>
    <property type="match status" value="1"/>
</dbReference>
<dbReference type="InterPro" id="IPR001789">
    <property type="entry name" value="Sig_transdc_resp-reg_receiver"/>
</dbReference>
<dbReference type="Proteomes" id="UP000178486">
    <property type="component" value="Unassembled WGS sequence"/>
</dbReference>
<evidence type="ECO:0000256" key="7">
    <source>
        <dbReference type="PROSITE-ProRule" id="PRU01091"/>
    </source>
</evidence>
<protein>
    <recommendedName>
        <fullName evidence="12">Response regulatory domain-containing protein</fullName>
    </recommendedName>
</protein>
<dbReference type="InterPro" id="IPR001867">
    <property type="entry name" value="OmpR/PhoB-type_DNA-bd"/>
</dbReference>
<sequence>MSRSILVVEDDEALNEFLVELLTEHRYMVHSARTGTAGRTLFYRVEPDLVVLDLTLPDIDGESLCIEFKKEYPHIPVLILTAKDNPQTLVRNLEKGADDYIAKPFLSEELIARMQARLRDKGSFDPVLKAGDLMVNTETFDAIRVWATEPDVETRVVDVYIGYLRKKIDTGFDKKLICSKRGFGYMVKE</sequence>
<dbReference type="Pfam" id="PF00486">
    <property type="entry name" value="Trans_reg_C"/>
    <property type="match status" value="1"/>
</dbReference>
<evidence type="ECO:0000259" key="8">
    <source>
        <dbReference type="PROSITE" id="PS50110"/>
    </source>
</evidence>
<feature type="domain" description="OmpR/PhoB-type" evidence="9">
    <location>
        <begin position="144"/>
        <end position="189"/>
    </location>
</feature>
<feature type="domain" description="Response regulatory" evidence="8">
    <location>
        <begin position="4"/>
        <end position="118"/>
    </location>
</feature>
<evidence type="ECO:0000256" key="3">
    <source>
        <dbReference type="ARBA" id="ARBA00023015"/>
    </source>
</evidence>
<dbReference type="EMBL" id="MGAU01000030">
    <property type="protein sequence ID" value="OGK54537.1"/>
    <property type="molecule type" value="Genomic_DNA"/>
</dbReference>
<evidence type="ECO:0000256" key="4">
    <source>
        <dbReference type="ARBA" id="ARBA00023125"/>
    </source>
</evidence>
<dbReference type="SUPFAM" id="SSF46894">
    <property type="entry name" value="C-terminal effector domain of the bipartite response regulators"/>
    <property type="match status" value="1"/>
</dbReference>
<dbReference type="GO" id="GO:0005829">
    <property type="term" value="C:cytosol"/>
    <property type="evidence" value="ECO:0007669"/>
    <property type="project" value="TreeGrafter"/>
</dbReference>
<dbReference type="Pfam" id="PF00072">
    <property type="entry name" value="Response_reg"/>
    <property type="match status" value="1"/>
</dbReference>
<reference evidence="10 11" key="1">
    <citation type="journal article" date="2016" name="Nat. Commun.">
        <title>Thousands of microbial genomes shed light on interconnected biogeochemical processes in an aquifer system.</title>
        <authorList>
            <person name="Anantharaman K."/>
            <person name="Brown C.T."/>
            <person name="Hug L.A."/>
            <person name="Sharon I."/>
            <person name="Castelle C.J."/>
            <person name="Probst A.J."/>
            <person name="Thomas B.C."/>
            <person name="Singh A."/>
            <person name="Wilkins M.J."/>
            <person name="Karaoz U."/>
            <person name="Brodie E.L."/>
            <person name="Williams K.H."/>
            <person name="Hubbard S.S."/>
            <person name="Banfield J.F."/>
        </authorList>
    </citation>
    <scope>NUCLEOTIDE SEQUENCE [LARGE SCALE GENOMIC DNA]</scope>
</reference>
<keyword evidence="1 6" id="KW-0597">Phosphoprotein</keyword>
<dbReference type="Gene3D" id="3.40.50.2300">
    <property type="match status" value="1"/>
</dbReference>
<evidence type="ECO:0000313" key="11">
    <source>
        <dbReference type="Proteomes" id="UP000178486"/>
    </source>
</evidence>
<dbReference type="InterPro" id="IPR016032">
    <property type="entry name" value="Sig_transdc_resp-reg_C-effctor"/>
</dbReference>
<dbReference type="GO" id="GO:0032993">
    <property type="term" value="C:protein-DNA complex"/>
    <property type="evidence" value="ECO:0007669"/>
    <property type="project" value="TreeGrafter"/>
</dbReference>
<dbReference type="InterPro" id="IPR011006">
    <property type="entry name" value="CheY-like_superfamily"/>
</dbReference>
<keyword evidence="5" id="KW-0804">Transcription</keyword>
<comment type="caution">
    <text evidence="10">The sequence shown here is derived from an EMBL/GenBank/DDBJ whole genome shotgun (WGS) entry which is preliminary data.</text>
</comment>
<dbReference type="InterPro" id="IPR036388">
    <property type="entry name" value="WH-like_DNA-bd_sf"/>
</dbReference>
<evidence type="ECO:0000259" key="9">
    <source>
        <dbReference type="PROSITE" id="PS51755"/>
    </source>
</evidence>
<evidence type="ECO:0000256" key="5">
    <source>
        <dbReference type="ARBA" id="ARBA00023163"/>
    </source>
</evidence>
<dbReference type="GO" id="GO:0000156">
    <property type="term" value="F:phosphorelay response regulator activity"/>
    <property type="evidence" value="ECO:0007669"/>
    <property type="project" value="TreeGrafter"/>
</dbReference>
<evidence type="ECO:0000256" key="2">
    <source>
        <dbReference type="ARBA" id="ARBA00023012"/>
    </source>
</evidence>
<dbReference type="PROSITE" id="PS50110">
    <property type="entry name" value="RESPONSE_REGULATORY"/>
    <property type="match status" value="1"/>
</dbReference>
<feature type="modified residue" description="4-aspartylphosphate" evidence="6">
    <location>
        <position position="53"/>
    </location>
</feature>
<evidence type="ECO:0000313" key="10">
    <source>
        <dbReference type="EMBL" id="OGK54537.1"/>
    </source>
</evidence>
<dbReference type="GO" id="GO:0000976">
    <property type="term" value="F:transcription cis-regulatory region binding"/>
    <property type="evidence" value="ECO:0007669"/>
    <property type="project" value="TreeGrafter"/>
</dbReference>
<gene>
    <name evidence="10" type="ORF">A3B56_01905</name>
</gene>
<dbReference type="Gene3D" id="1.10.10.10">
    <property type="entry name" value="Winged helix-like DNA-binding domain superfamily/Winged helix DNA-binding domain"/>
    <property type="match status" value="1"/>
</dbReference>
<keyword evidence="2" id="KW-0902">Two-component regulatory system</keyword>
<dbReference type="SUPFAM" id="SSF52172">
    <property type="entry name" value="CheY-like"/>
    <property type="match status" value="1"/>
</dbReference>
<keyword evidence="3" id="KW-0805">Transcription regulation</keyword>
<proteinExistence type="predicted"/>
<evidence type="ECO:0000256" key="6">
    <source>
        <dbReference type="PROSITE-ProRule" id="PRU00169"/>
    </source>
</evidence>
<dbReference type="PANTHER" id="PTHR48111:SF1">
    <property type="entry name" value="TWO-COMPONENT RESPONSE REGULATOR ORR33"/>
    <property type="match status" value="1"/>
</dbReference>